<gene>
    <name evidence="11" type="ORF">Ocin01_19599</name>
</gene>
<dbReference type="AlphaFoldDB" id="A0A1D2M2B7"/>
<feature type="domain" description="C2H2-type" evidence="10">
    <location>
        <begin position="158"/>
        <end position="182"/>
    </location>
</feature>
<dbReference type="PANTHER" id="PTHR47772">
    <property type="entry name" value="ZINC FINGER PROTEIN 200"/>
    <property type="match status" value="1"/>
</dbReference>
<evidence type="ECO:0000256" key="3">
    <source>
        <dbReference type="ARBA" id="ARBA00022737"/>
    </source>
</evidence>
<dbReference type="PROSITE" id="PS50157">
    <property type="entry name" value="ZINC_FINGER_C2H2_2"/>
    <property type="match status" value="4"/>
</dbReference>
<feature type="domain" description="C2H2-type" evidence="10">
    <location>
        <begin position="40"/>
        <end position="68"/>
    </location>
</feature>
<keyword evidence="2" id="KW-0479">Metal-binding</keyword>
<dbReference type="EMBL" id="LJIJ01006205">
    <property type="protein sequence ID" value="ODM87082.1"/>
    <property type="molecule type" value="Genomic_DNA"/>
</dbReference>
<keyword evidence="4 9" id="KW-0863">Zinc-finger</keyword>
<dbReference type="FunFam" id="3.30.160.60:FF:000100">
    <property type="entry name" value="Zinc finger 45-like"/>
    <property type="match status" value="1"/>
</dbReference>
<evidence type="ECO:0000313" key="12">
    <source>
        <dbReference type="Proteomes" id="UP000094527"/>
    </source>
</evidence>
<evidence type="ECO:0000256" key="2">
    <source>
        <dbReference type="ARBA" id="ARBA00022723"/>
    </source>
</evidence>
<dbReference type="STRING" id="48709.A0A1D2M2B7"/>
<keyword evidence="5" id="KW-0862">Zinc</keyword>
<keyword evidence="8" id="KW-0539">Nucleus</keyword>
<evidence type="ECO:0000256" key="5">
    <source>
        <dbReference type="ARBA" id="ARBA00022833"/>
    </source>
</evidence>
<evidence type="ECO:0000256" key="6">
    <source>
        <dbReference type="ARBA" id="ARBA00023015"/>
    </source>
</evidence>
<dbReference type="GO" id="GO:0008270">
    <property type="term" value="F:zinc ion binding"/>
    <property type="evidence" value="ECO:0007669"/>
    <property type="project" value="UniProtKB-KW"/>
</dbReference>
<dbReference type="InterPro" id="IPR013087">
    <property type="entry name" value="Znf_C2H2_type"/>
</dbReference>
<evidence type="ECO:0000313" key="11">
    <source>
        <dbReference type="EMBL" id="ODM87082.1"/>
    </source>
</evidence>
<reference evidence="11 12" key="1">
    <citation type="journal article" date="2016" name="Genome Biol. Evol.">
        <title>Gene Family Evolution Reflects Adaptation to Soil Environmental Stressors in the Genome of the Collembolan Orchesella cincta.</title>
        <authorList>
            <person name="Faddeeva-Vakhrusheva A."/>
            <person name="Derks M.F."/>
            <person name="Anvar S.Y."/>
            <person name="Agamennone V."/>
            <person name="Suring W."/>
            <person name="Smit S."/>
            <person name="van Straalen N.M."/>
            <person name="Roelofs D."/>
        </authorList>
    </citation>
    <scope>NUCLEOTIDE SEQUENCE [LARGE SCALE GENOMIC DNA]</scope>
    <source>
        <tissue evidence="11">Mixed pool</tissue>
    </source>
</reference>
<dbReference type="InterPro" id="IPR050636">
    <property type="entry name" value="C2H2-ZF_domain-containing"/>
</dbReference>
<evidence type="ECO:0000256" key="4">
    <source>
        <dbReference type="ARBA" id="ARBA00022771"/>
    </source>
</evidence>
<keyword evidence="12" id="KW-1185">Reference proteome</keyword>
<sequence>MFKGSPQTRTQPELRNLFQVILYFIQANSTYRSHIGEKPFECSHCGKGFSRNGRKKTHFKYKHTNVDKSHKCDVVAKFFFNKSYLKIHAHVHTGESHSHVQLVESICCESKMRRHFRDVHAGLLTVRRSTNVEICFKSFFGKFECQLHVHYHTEKKPFKCTICNKRYATAHTLKVHKLSVHAISCNLCGKCFAQHHSLTSHLNRHLGEKTQKCGLCEKSKELRIHTKYHVGDRCHECIFCRKDLLLTLSLQSISLFIISMKRLTIVNAVIEIFQ</sequence>
<name>A0A1D2M2B7_ORCCI</name>
<dbReference type="Proteomes" id="UP000094527">
    <property type="component" value="Unassembled WGS sequence"/>
</dbReference>
<proteinExistence type="predicted"/>
<keyword evidence="7" id="KW-0804">Transcription</keyword>
<dbReference type="SUPFAM" id="SSF57667">
    <property type="entry name" value="beta-beta-alpha zinc fingers"/>
    <property type="match status" value="3"/>
</dbReference>
<dbReference type="FunFam" id="3.30.160.60:FF:000446">
    <property type="entry name" value="Zinc finger protein"/>
    <property type="match status" value="1"/>
</dbReference>
<organism evidence="11 12">
    <name type="scientific">Orchesella cincta</name>
    <name type="common">Springtail</name>
    <name type="synonym">Podura cincta</name>
    <dbReference type="NCBI Taxonomy" id="48709"/>
    <lineage>
        <taxon>Eukaryota</taxon>
        <taxon>Metazoa</taxon>
        <taxon>Ecdysozoa</taxon>
        <taxon>Arthropoda</taxon>
        <taxon>Hexapoda</taxon>
        <taxon>Collembola</taxon>
        <taxon>Entomobryomorpha</taxon>
        <taxon>Entomobryoidea</taxon>
        <taxon>Orchesellidae</taxon>
        <taxon>Orchesellinae</taxon>
        <taxon>Orchesella</taxon>
    </lineage>
</organism>
<dbReference type="SMART" id="SM00355">
    <property type="entry name" value="ZnF_C2H2"/>
    <property type="match status" value="5"/>
</dbReference>
<dbReference type="InterPro" id="IPR036236">
    <property type="entry name" value="Znf_C2H2_sf"/>
</dbReference>
<feature type="domain" description="C2H2-type" evidence="10">
    <location>
        <begin position="183"/>
        <end position="210"/>
    </location>
</feature>
<comment type="subcellular location">
    <subcellularLocation>
        <location evidence="1">Nucleus</location>
    </subcellularLocation>
</comment>
<dbReference type="GO" id="GO:0005634">
    <property type="term" value="C:nucleus"/>
    <property type="evidence" value="ECO:0007669"/>
    <property type="project" value="UniProtKB-SubCell"/>
</dbReference>
<evidence type="ECO:0000256" key="7">
    <source>
        <dbReference type="ARBA" id="ARBA00023163"/>
    </source>
</evidence>
<evidence type="ECO:0000259" key="10">
    <source>
        <dbReference type="PROSITE" id="PS50157"/>
    </source>
</evidence>
<dbReference type="PANTHER" id="PTHR47772:SF13">
    <property type="entry name" value="GASTRULA ZINC FINGER PROTEIN XLCGF49.1-LIKE-RELATED"/>
    <property type="match status" value="1"/>
</dbReference>
<protein>
    <submittedName>
        <fullName evidence="11">Putative zinc finger protein</fullName>
    </submittedName>
</protein>
<dbReference type="Pfam" id="PF00096">
    <property type="entry name" value="zf-C2H2"/>
    <property type="match status" value="2"/>
</dbReference>
<feature type="domain" description="C2H2-type" evidence="10">
    <location>
        <begin position="70"/>
        <end position="97"/>
    </location>
</feature>
<dbReference type="Gene3D" id="3.30.160.60">
    <property type="entry name" value="Classic Zinc Finger"/>
    <property type="match status" value="4"/>
</dbReference>
<keyword evidence="6" id="KW-0805">Transcription regulation</keyword>
<evidence type="ECO:0000256" key="8">
    <source>
        <dbReference type="ARBA" id="ARBA00023242"/>
    </source>
</evidence>
<keyword evidence="3" id="KW-0677">Repeat</keyword>
<comment type="caution">
    <text evidence="11">The sequence shown here is derived from an EMBL/GenBank/DDBJ whole genome shotgun (WGS) entry which is preliminary data.</text>
</comment>
<accession>A0A1D2M2B7</accession>
<dbReference type="OMA" id="RCHECIF"/>
<evidence type="ECO:0000256" key="9">
    <source>
        <dbReference type="PROSITE-ProRule" id="PRU00042"/>
    </source>
</evidence>
<evidence type="ECO:0000256" key="1">
    <source>
        <dbReference type="ARBA" id="ARBA00004123"/>
    </source>
</evidence>
<dbReference type="PROSITE" id="PS00028">
    <property type="entry name" value="ZINC_FINGER_C2H2_1"/>
    <property type="match status" value="3"/>
</dbReference>
<dbReference type="OrthoDB" id="6572853at2759"/>